<dbReference type="Gene3D" id="2.170.130.10">
    <property type="entry name" value="TonB-dependent receptor, plug domain"/>
    <property type="match status" value="1"/>
</dbReference>
<dbReference type="Pfam" id="PF13715">
    <property type="entry name" value="CarbopepD_reg_2"/>
    <property type="match status" value="1"/>
</dbReference>
<keyword evidence="5 9" id="KW-0798">TonB box</keyword>
<dbReference type="InterPro" id="IPR037066">
    <property type="entry name" value="Plug_dom_sf"/>
</dbReference>
<evidence type="ECO:0000256" key="7">
    <source>
        <dbReference type="ARBA" id="ARBA00023237"/>
    </source>
</evidence>
<evidence type="ECO:0000256" key="3">
    <source>
        <dbReference type="ARBA" id="ARBA00022452"/>
    </source>
</evidence>
<dbReference type="InterPro" id="IPR023996">
    <property type="entry name" value="TonB-dep_OMP_SusC/RagA"/>
</dbReference>
<accession>A0A6I6K022</accession>
<name>A0A6I6K022_9BACT</name>
<organism evidence="13 14">
    <name type="scientific">Maribellus comscasis</name>
    <dbReference type="NCBI Taxonomy" id="2681766"/>
    <lineage>
        <taxon>Bacteria</taxon>
        <taxon>Pseudomonadati</taxon>
        <taxon>Bacteroidota</taxon>
        <taxon>Bacteroidia</taxon>
        <taxon>Marinilabiliales</taxon>
        <taxon>Prolixibacteraceae</taxon>
        <taxon>Maribellus</taxon>
    </lineage>
</organism>
<dbReference type="GO" id="GO:0009279">
    <property type="term" value="C:cell outer membrane"/>
    <property type="evidence" value="ECO:0007669"/>
    <property type="project" value="UniProtKB-SubCell"/>
</dbReference>
<dbReference type="Gene3D" id="2.40.170.20">
    <property type="entry name" value="TonB-dependent receptor, beta-barrel domain"/>
    <property type="match status" value="1"/>
</dbReference>
<keyword evidence="2 8" id="KW-0813">Transport</keyword>
<feature type="chain" id="PRO_5026099045" evidence="10">
    <location>
        <begin position="21"/>
        <end position="1017"/>
    </location>
</feature>
<evidence type="ECO:0000256" key="1">
    <source>
        <dbReference type="ARBA" id="ARBA00004571"/>
    </source>
</evidence>
<keyword evidence="6 8" id="KW-0472">Membrane</keyword>
<reference evidence="13" key="1">
    <citation type="submission" date="2019-11" db="EMBL/GenBank/DDBJ databases">
        <authorList>
            <person name="Zheng R.K."/>
            <person name="Sun C.M."/>
        </authorList>
    </citation>
    <scope>NUCLEOTIDE SEQUENCE [LARGE SCALE GENOMIC DNA]</scope>
    <source>
        <strain evidence="13">WC007</strain>
    </source>
</reference>
<protein>
    <submittedName>
        <fullName evidence="13">SusC/RagA family TonB-linked outer membrane protein</fullName>
    </submittedName>
</protein>
<keyword evidence="10" id="KW-0732">Signal</keyword>
<dbReference type="Pfam" id="PF00593">
    <property type="entry name" value="TonB_dep_Rec_b-barrel"/>
    <property type="match status" value="1"/>
</dbReference>
<keyword evidence="4 8" id="KW-0812">Transmembrane</keyword>
<keyword evidence="14" id="KW-1185">Reference proteome</keyword>
<dbReference type="InterPro" id="IPR036942">
    <property type="entry name" value="Beta-barrel_TonB_sf"/>
</dbReference>
<evidence type="ECO:0000256" key="4">
    <source>
        <dbReference type="ARBA" id="ARBA00022692"/>
    </source>
</evidence>
<dbReference type="InterPro" id="IPR039426">
    <property type="entry name" value="TonB-dep_rcpt-like"/>
</dbReference>
<dbReference type="Gene3D" id="2.60.40.1120">
    <property type="entry name" value="Carboxypeptidase-like, regulatory domain"/>
    <property type="match status" value="1"/>
</dbReference>
<dbReference type="NCBIfam" id="TIGR04057">
    <property type="entry name" value="SusC_RagA_signa"/>
    <property type="match status" value="1"/>
</dbReference>
<dbReference type="InterPro" id="IPR012910">
    <property type="entry name" value="Plug_dom"/>
</dbReference>
<evidence type="ECO:0000313" key="13">
    <source>
        <dbReference type="EMBL" id="QGY46778.1"/>
    </source>
</evidence>
<evidence type="ECO:0000256" key="2">
    <source>
        <dbReference type="ARBA" id="ARBA00022448"/>
    </source>
</evidence>
<evidence type="ECO:0000313" key="14">
    <source>
        <dbReference type="Proteomes" id="UP000428260"/>
    </source>
</evidence>
<dbReference type="RefSeq" id="WP_158870006.1">
    <property type="nucleotide sequence ID" value="NZ_CP046401.1"/>
</dbReference>
<evidence type="ECO:0000256" key="10">
    <source>
        <dbReference type="SAM" id="SignalP"/>
    </source>
</evidence>
<evidence type="ECO:0000259" key="12">
    <source>
        <dbReference type="Pfam" id="PF07715"/>
    </source>
</evidence>
<dbReference type="Pfam" id="PF07715">
    <property type="entry name" value="Plug"/>
    <property type="match status" value="1"/>
</dbReference>
<dbReference type="FunFam" id="2.170.130.10:FF:000008">
    <property type="entry name" value="SusC/RagA family TonB-linked outer membrane protein"/>
    <property type="match status" value="1"/>
</dbReference>
<dbReference type="AlphaFoldDB" id="A0A6I6K022"/>
<comment type="similarity">
    <text evidence="8 9">Belongs to the TonB-dependent receptor family.</text>
</comment>
<evidence type="ECO:0000256" key="8">
    <source>
        <dbReference type="PROSITE-ProRule" id="PRU01360"/>
    </source>
</evidence>
<dbReference type="EMBL" id="CP046401">
    <property type="protein sequence ID" value="QGY46778.1"/>
    <property type="molecule type" value="Genomic_DNA"/>
</dbReference>
<evidence type="ECO:0000256" key="9">
    <source>
        <dbReference type="RuleBase" id="RU003357"/>
    </source>
</evidence>
<feature type="domain" description="TonB-dependent receptor plug" evidence="12">
    <location>
        <begin position="112"/>
        <end position="238"/>
    </location>
</feature>
<keyword evidence="7 8" id="KW-0998">Cell outer membrane</keyword>
<dbReference type="InterPro" id="IPR000531">
    <property type="entry name" value="Beta-barrel_TonB"/>
</dbReference>
<dbReference type="Proteomes" id="UP000428260">
    <property type="component" value="Chromosome"/>
</dbReference>
<gene>
    <name evidence="13" type="ORF">GM418_24905</name>
</gene>
<dbReference type="NCBIfam" id="TIGR04056">
    <property type="entry name" value="OMP_RagA_SusC"/>
    <property type="match status" value="1"/>
</dbReference>
<dbReference type="SUPFAM" id="SSF56935">
    <property type="entry name" value="Porins"/>
    <property type="match status" value="1"/>
</dbReference>
<feature type="signal peptide" evidence="10">
    <location>
        <begin position="1"/>
        <end position="20"/>
    </location>
</feature>
<dbReference type="SUPFAM" id="SSF49464">
    <property type="entry name" value="Carboxypeptidase regulatory domain-like"/>
    <property type="match status" value="1"/>
</dbReference>
<evidence type="ECO:0000256" key="6">
    <source>
        <dbReference type="ARBA" id="ARBA00023136"/>
    </source>
</evidence>
<dbReference type="InterPro" id="IPR023997">
    <property type="entry name" value="TonB-dep_OMP_SusC/RagA_CS"/>
</dbReference>
<dbReference type="InterPro" id="IPR008969">
    <property type="entry name" value="CarboxyPept-like_regulatory"/>
</dbReference>
<feature type="domain" description="TonB-dependent receptor-like beta-barrel" evidence="11">
    <location>
        <begin position="561"/>
        <end position="811"/>
    </location>
</feature>
<proteinExistence type="inferred from homology"/>
<keyword evidence="3 8" id="KW-1134">Transmembrane beta strand</keyword>
<evidence type="ECO:0000259" key="11">
    <source>
        <dbReference type="Pfam" id="PF00593"/>
    </source>
</evidence>
<dbReference type="PROSITE" id="PS52016">
    <property type="entry name" value="TONB_DEPENDENT_REC_3"/>
    <property type="match status" value="1"/>
</dbReference>
<evidence type="ECO:0000256" key="5">
    <source>
        <dbReference type="ARBA" id="ARBA00023077"/>
    </source>
</evidence>
<dbReference type="KEGG" id="mcos:GM418_24905"/>
<comment type="subcellular location">
    <subcellularLocation>
        <location evidence="1 8">Cell outer membrane</location>
        <topology evidence="1 8">Multi-pass membrane protein</topology>
    </subcellularLocation>
</comment>
<sequence>MNKLKLLFLVLFILPLALFAQNKITGVVKSDAGELLPGVTIIVEGTTQGTTTNFNGEYSITAPADGNLMFSFIGYLSQTVPVNGQSAINVVLQQDIEELEQVVVIGYGTVKKSDLTGSVTSVKADELNPGANASVEQALQGRVAGVQISQKSNEPGGGLSISIRGSGSIQAGNEPLYVIDGVIVNNGSVAGTGGVGFTGNQNPRNPLNSLNPSDIASLEVLKDASATAIYGSRGSNGVVIITTKKGKEGKLRVGYDGYYGIQQVYKPLDVLTAQEYKDVLNSIIDLGGGDELQRIDQIEGGGTDWQDLIYRTARTQNHNITMSGGSNNLTYFTSLNYFEQEGLVKGSAIDRYNMRFNLAYDESKKLRAGVSFNGSYIHDDFASTGLGINENGGAIYTAVNYDPVIPSYNEDGSYRKSDFFVGDNPLAILDGEDATAETFRFFGNTYLEYFIMPELSAQVKLGGDVQDVRRDIFIQPFTVSGAGTGGIASIQTGRKDYVSAEGTINYTKEFEQSRLNALLGTTYEYFQTKTFAGDGRGYALPDLGINAIGSGDPLLNNLGSGRTQAKFISYLTRVNYSLMDKYLITASIRADGSSRFGENNKFGYFPSAAIAWKMHNENFMADAGWLSELKPRFSIGSTGNATIGNELTYQTFSAGSQVPFGDAYYSTITPSRIANPDLTWEKAVQIDVGFDFGILENRLTGSFDYFNKETTDLLVYIPQPLNTGFSGQVQNMGGVRNQGFELSLSWDIIRSNDLYWNLAGNLSTLKNEVLNIGDRGDIIRGGLSQIPDFSIITPGEALDSYYGYIVDGIWQEGDDFSVTNDNVQPGDLKFRDLNDDKTINSEDRTIIGKPIPDFTWGLTSNLQFKNFSLDIVMQGVQGIDKLNANLANSMFPNNFRQNRIAEPLLNRWTPSNPSNKYPSFVNPLASGGTTALINTITVEDASYIRLQSVRLGYDVPVENISVFNKLAIYVLAQNLFTVTNYQGTDPGANASGSNTAAIDFNAYPLPRTYMVGLNVEF</sequence>